<feature type="compositionally biased region" description="Low complexity" evidence="1">
    <location>
        <begin position="163"/>
        <end position="173"/>
    </location>
</feature>
<dbReference type="AlphaFoldDB" id="A0A5N5QHH8"/>
<feature type="compositionally biased region" description="Basic and acidic residues" evidence="1">
    <location>
        <begin position="150"/>
        <end position="162"/>
    </location>
</feature>
<protein>
    <submittedName>
        <fullName evidence="2">Uncharacterized protein</fullName>
    </submittedName>
</protein>
<dbReference type="OrthoDB" id="3365472at2759"/>
<dbReference type="EMBL" id="SSOP01000119">
    <property type="protein sequence ID" value="KAB5591180.1"/>
    <property type="molecule type" value="Genomic_DNA"/>
</dbReference>
<evidence type="ECO:0000313" key="2">
    <source>
        <dbReference type="EMBL" id="KAB5591180.1"/>
    </source>
</evidence>
<feature type="compositionally biased region" description="Polar residues" evidence="1">
    <location>
        <begin position="355"/>
        <end position="365"/>
    </location>
</feature>
<feature type="compositionally biased region" description="Low complexity" evidence="1">
    <location>
        <begin position="186"/>
        <end position="199"/>
    </location>
</feature>
<organism evidence="2 3">
    <name type="scientific">Ceratobasidium theobromae</name>
    <dbReference type="NCBI Taxonomy" id="1582974"/>
    <lineage>
        <taxon>Eukaryota</taxon>
        <taxon>Fungi</taxon>
        <taxon>Dikarya</taxon>
        <taxon>Basidiomycota</taxon>
        <taxon>Agaricomycotina</taxon>
        <taxon>Agaricomycetes</taxon>
        <taxon>Cantharellales</taxon>
        <taxon>Ceratobasidiaceae</taxon>
        <taxon>Ceratobasidium</taxon>
    </lineage>
</organism>
<name>A0A5N5QHH8_9AGAM</name>
<evidence type="ECO:0000256" key="1">
    <source>
        <dbReference type="SAM" id="MobiDB-lite"/>
    </source>
</evidence>
<feature type="region of interest" description="Disordered" evidence="1">
    <location>
        <begin position="290"/>
        <end position="385"/>
    </location>
</feature>
<dbReference type="Proteomes" id="UP000383932">
    <property type="component" value="Unassembled WGS sequence"/>
</dbReference>
<evidence type="ECO:0000313" key="3">
    <source>
        <dbReference type="Proteomes" id="UP000383932"/>
    </source>
</evidence>
<sequence length="428" mass="46410">MPAGRLLINNTERLIAPERITLPASQSEPSTKLPPEPTKPKPARLAQARRHGPVRANSKPAPIPPPAKSRTVISQAPSALYCSEACREKDQRASERFQLSLETMYSGPSTSTLASPLFVSGSESDPDPDMLTNESYFAQLRVHGKTQRHANPDRDSWADRRFSAGATTTTSSSEDLPTTSSPLTQSPASSHSRTPSSSHGRSKSLFDGNAALYAAYPLTFHRTRSGEGSARSRKNSYTNLHDALVSSSPKDIQVQAVDVTPTQSLYGVDATVSAQGLLVRPALLRAKTERSVVSQLSPPAAQDAAPRLYPPHPSSLPGSKFGFTPVSTPASPTGSRNPSRGPGRGDLARSRRQSDILSQGTLTEASRTRSCDQISTPKQPFMPMYPALMTSAPRTRTVKKWVVERAADGTERLIEKEVVEEYCEERKR</sequence>
<feature type="region of interest" description="Disordered" evidence="1">
    <location>
        <begin position="17"/>
        <end position="72"/>
    </location>
</feature>
<feature type="compositionally biased region" description="Polar residues" evidence="1">
    <location>
        <begin position="174"/>
        <end position="185"/>
    </location>
</feature>
<comment type="caution">
    <text evidence="2">The sequence shown here is derived from an EMBL/GenBank/DDBJ whole genome shotgun (WGS) entry which is preliminary data.</text>
</comment>
<proteinExistence type="predicted"/>
<accession>A0A5N5QHH8</accession>
<gene>
    <name evidence="2" type="ORF">CTheo_5389</name>
</gene>
<reference evidence="2 3" key="1">
    <citation type="journal article" date="2019" name="Fungal Biol. Biotechnol.">
        <title>Draft genome sequence of fastidious pathogen Ceratobasidium theobromae, which causes vascular-streak dieback in Theobroma cacao.</title>
        <authorList>
            <person name="Ali S.S."/>
            <person name="Asman A."/>
            <person name="Shao J."/>
            <person name="Firmansyah A.P."/>
            <person name="Susilo A.W."/>
            <person name="Rosmana A."/>
            <person name="McMahon P."/>
            <person name="Junaid M."/>
            <person name="Guest D."/>
            <person name="Kheng T.Y."/>
            <person name="Meinhardt L.W."/>
            <person name="Bailey B.A."/>
        </authorList>
    </citation>
    <scope>NUCLEOTIDE SEQUENCE [LARGE SCALE GENOMIC DNA]</scope>
    <source>
        <strain evidence="2 3">CT2</strain>
    </source>
</reference>
<keyword evidence="3" id="KW-1185">Reference proteome</keyword>
<feature type="region of interest" description="Disordered" evidence="1">
    <location>
        <begin position="106"/>
        <end position="204"/>
    </location>
</feature>
<feature type="compositionally biased region" description="Low complexity" evidence="1">
    <location>
        <begin position="331"/>
        <end position="341"/>
    </location>
</feature>